<accession>A0A5N6RST6</accession>
<proteinExistence type="predicted"/>
<feature type="compositionally biased region" description="Basic and acidic residues" evidence="1">
    <location>
        <begin position="1192"/>
        <end position="1201"/>
    </location>
</feature>
<feature type="compositionally biased region" description="Polar residues" evidence="1">
    <location>
        <begin position="962"/>
        <end position="998"/>
    </location>
</feature>
<feature type="compositionally biased region" description="Acidic residues" evidence="1">
    <location>
        <begin position="416"/>
        <end position="427"/>
    </location>
</feature>
<gene>
    <name evidence="2" type="ORF">FH972_020144</name>
</gene>
<feature type="region of interest" description="Disordered" evidence="1">
    <location>
        <begin position="848"/>
        <end position="900"/>
    </location>
</feature>
<keyword evidence="3" id="KW-1185">Reference proteome</keyword>
<organism evidence="2 3">
    <name type="scientific">Carpinus fangiana</name>
    <dbReference type="NCBI Taxonomy" id="176857"/>
    <lineage>
        <taxon>Eukaryota</taxon>
        <taxon>Viridiplantae</taxon>
        <taxon>Streptophyta</taxon>
        <taxon>Embryophyta</taxon>
        <taxon>Tracheophyta</taxon>
        <taxon>Spermatophyta</taxon>
        <taxon>Magnoliopsida</taxon>
        <taxon>eudicotyledons</taxon>
        <taxon>Gunneridae</taxon>
        <taxon>Pentapetalae</taxon>
        <taxon>rosids</taxon>
        <taxon>fabids</taxon>
        <taxon>Fagales</taxon>
        <taxon>Betulaceae</taxon>
        <taxon>Carpinus</taxon>
    </lineage>
</organism>
<dbReference type="PANTHER" id="PTHR16897:SF2">
    <property type="entry name" value="OS03G0226600 PROTEIN"/>
    <property type="match status" value="1"/>
</dbReference>
<feature type="compositionally biased region" description="Basic and acidic residues" evidence="1">
    <location>
        <begin position="428"/>
        <end position="446"/>
    </location>
</feature>
<feature type="region of interest" description="Disordered" evidence="1">
    <location>
        <begin position="515"/>
        <end position="579"/>
    </location>
</feature>
<feature type="region of interest" description="Disordered" evidence="1">
    <location>
        <begin position="416"/>
        <end position="446"/>
    </location>
</feature>
<dbReference type="OrthoDB" id="567691at2759"/>
<feature type="compositionally biased region" description="Basic and acidic residues" evidence="1">
    <location>
        <begin position="515"/>
        <end position="537"/>
    </location>
</feature>
<dbReference type="PANTHER" id="PTHR16897">
    <property type="entry name" value="OS10G0105400 PROTEIN"/>
    <property type="match status" value="1"/>
</dbReference>
<dbReference type="EMBL" id="CM017328">
    <property type="protein sequence ID" value="KAE8125322.1"/>
    <property type="molecule type" value="Genomic_DNA"/>
</dbReference>
<evidence type="ECO:0000256" key="1">
    <source>
        <dbReference type="SAM" id="MobiDB-lite"/>
    </source>
</evidence>
<reference evidence="2 3" key="1">
    <citation type="submission" date="2019-06" db="EMBL/GenBank/DDBJ databases">
        <title>A chromosomal-level reference genome of Carpinus fangiana (Coryloideae, Betulaceae).</title>
        <authorList>
            <person name="Yang X."/>
            <person name="Wang Z."/>
            <person name="Zhang L."/>
            <person name="Hao G."/>
            <person name="Liu J."/>
            <person name="Yang Y."/>
        </authorList>
    </citation>
    <scope>NUCLEOTIDE SEQUENCE [LARGE SCALE GENOMIC DNA]</scope>
    <source>
        <strain evidence="2">Cfa_2016G</strain>
        <tissue evidence="2">Leaf</tissue>
    </source>
</reference>
<evidence type="ECO:0000313" key="2">
    <source>
        <dbReference type="EMBL" id="KAE8125322.1"/>
    </source>
</evidence>
<evidence type="ECO:0008006" key="4">
    <source>
        <dbReference type="Google" id="ProtNLM"/>
    </source>
</evidence>
<dbReference type="Proteomes" id="UP000327013">
    <property type="component" value="Chromosome 8"/>
</dbReference>
<sequence>MPGIAHRNDQFSNGSTASFTLSANGFWSKHADDVSYNQLQKFWSELSLQARQELLRIDKQTLFEQARKNMYCSRCNGLLLEGFLQIVMYGKSLHQEGAGGHLPCNRQGASKNQNGGGLSIANGCQDEIQDPSVHPWGGLTTTRDGSLTLLDCYLYSKTLKGLQNVFDSARARERERELLYPDACGGSGRGWISQGIASYGRGHGTRETCALHTARLSCDTLVDFWSALGEETRQSLLRMKEEDFIERLMYRFDSKRFCRDCRRNVIREFKELKELKRLRREPRCTSCFCVADTAFQYEVSDDTIEADWHQTFADTIGTYHHFEWAVGSGEGKSDILEFENVGLDGNVQVSGLDLGCLSACFITLKAWKLDGRCTELSVKAHALKGQQCVHCRLVVGDGFVTITRGESIRRFFEHAEEAEEEEDDDSMDKDGNELDGECSRPQKHAKSPELAREFLLDAATVIFKEQVEKAFREGTARQNAHSIFVCLALKLLEERVHVACKEIITLEKQMKLLEEEEKEKREEEERKERRRTKEREKKLRRKERLKEKEKDKEQKCSESNLTPVRPDASKEDSSQSIDEVPNNHVILEDSVSEGDNILFRPGCPDIQEEFSNGYVSSRMQGHSYDSPDGETTYVKDWNGSFTVEHSNFSRRRLKFRKEVQLDASLKWSDRRRYAAAECGAVANRSELRYCGDYFEIPSRGVNGSSRQLRMNAPKSNGRHCGPKFNDKFSSNRVSDRYDLHSCSCNQNNDYRARVDPHVSTIRASRETKSVSKSESALDMSKQFYRGNKYNPIEYLRDGCGRPKNKVISGNNPPGKEVLYSKKVWEPMESQKKYPRSNSDSDITLTSTTFKVEGAEPDDNLLKSSGDMCCHENSGDSADIDQEDNNSKESGNSSNETDEACENGINVGAMGLCNSTDSASAEIGLCPISFAVNSAKSALNGTSDPVVSSTFSSDNFSSCLSEGDSNTASSSHGNLESSSITDSEDASQQSEGREVSAQNGFSECHEVRMEKNQNSNGGEVMGSRASIGLSLDGAGSITHERPPPRMSHNFDNGLSAVGLGVQHQGMLPPMHNQNIHFPVFQAPSTMGYYHQNPVSWPAAHANGLMPFSHPNHYLYAGPLGYGVNGNSRFCMQYGHLQHVATPLFNPSPVPVYQPIAKASGVNAEVQTQISKPGAGQEASSEANTEMAVPAGPHPKEAPRNEEAGQVDNSAKLHMGNTGFSLFHFGGPVALSTECKSNVMPRKEGMIGDFSQEYPTDHVESDHASNKKESTMEEYNLFAASNGIKFSFF</sequence>
<name>A0A5N6RST6_9ROSI</name>
<feature type="region of interest" description="Disordered" evidence="1">
    <location>
        <begin position="957"/>
        <end position="998"/>
    </location>
</feature>
<feature type="compositionally biased region" description="Basic and acidic residues" evidence="1">
    <location>
        <begin position="544"/>
        <end position="556"/>
    </location>
</feature>
<protein>
    <recommendedName>
        <fullName evidence="4">Stress response protein NST1</fullName>
    </recommendedName>
</protein>
<evidence type="ECO:0000313" key="3">
    <source>
        <dbReference type="Proteomes" id="UP000327013"/>
    </source>
</evidence>
<feature type="region of interest" description="Disordered" evidence="1">
    <location>
        <begin position="1168"/>
        <end position="1201"/>
    </location>
</feature>